<evidence type="ECO:0000313" key="8">
    <source>
        <dbReference type="EMBL" id="TCS89068.1"/>
    </source>
</evidence>
<comment type="similarity">
    <text evidence="2">Belongs to the DoxX family.</text>
</comment>
<dbReference type="Pfam" id="PF07681">
    <property type="entry name" value="DoxX"/>
    <property type="match status" value="1"/>
</dbReference>
<dbReference type="InterPro" id="IPR051907">
    <property type="entry name" value="DoxX-like_oxidoreductase"/>
</dbReference>
<dbReference type="EMBL" id="SMAD01000002">
    <property type="protein sequence ID" value="TCS89068.1"/>
    <property type="molecule type" value="Genomic_DNA"/>
</dbReference>
<feature type="transmembrane region" description="Helical" evidence="7">
    <location>
        <begin position="50"/>
        <end position="76"/>
    </location>
</feature>
<keyword evidence="5 7" id="KW-1133">Transmembrane helix</keyword>
<keyword evidence="9" id="KW-1185">Reference proteome</keyword>
<dbReference type="InterPro" id="IPR032808">
    <property type="entry name" value="DoxX"/>
</dbReference>
<dbReference type="PANTHER" id="PTHR33452">
    <property type="entry name" value="OXIDOREDUCTASE CATD-RELATED"/>
    <property type="match status" value="1"/>
</dbReference>
<comment type="caution">
    <text evidence="8">The sequence shown here is derived from an EMBL/GenBank/DDBJ whole genome shotgun (WGS) entry which is preliminary data.</text>
</comment>
<evidence type="ECO:0000256" key="4">
    <source>
        <dbReference type="ARBA" id="ARBA00022692"/>
    </source>
</evidence>
<feature type="transmembrane region" description="Helical" evidence="7">
    <location>
        <begin position="83"/>
        <end position="101"/>
    </location>
</feature>
<dbReference type="Proteomes" id="UP000295807">
    <property type="component" value="Unassembled WGS sequence"/>
</dbReference>
<reference evidence="8 9" key="1">
    <citation type="submission" date="2019-03" db="EMBL/GenBank/DDBJ databases">
        <title>Genomic Encyclopedia of Type Strains, Phase IV (KMG-IV): sequencing the most valuable type-strain genomes for metagenomic binning, comparative biology and taxonomic classification.</title>
        <authorList>
            <person name="Goeker M."/>
        </authorList>
    </citation>
    <scope>NUCLEOTIDE SEQUENCE [LARGE SCALE GENOMIC DNA]</scope>
    <source>
        <strain evidence="8 9">DSM 21100</strain>
    </source>
</reference>
<evidence type="ECO:0000256" key="6">
    <source>
        <dbReference type="ARBA" id="ARBA00023136"/>
    </source>
</evidence>
<feature type="transmembrane region" description="Helical" evidence="7">
    <location>
        <begin position="107"/>
        <end position="125"/>
    </location>
</feature>
<dbReference type="AlphaFoldDB" id="A0A4R3KV90"/>
<feature type="transmembrane region" description="Helical" evidence="7">
    <location>
        <begin position="12"/>
        <end position="30"/>
    </location>
</feature>
<accession>A0A4R3KV90</accession>
<keyword evidence="4 7" id="KW-0812">Transmembrane</keyword>
<evidence type="ECO:0000313" key="9">
    <source>
        <dbReference type="Proteomes" id="UP000295807"/>
    </source>
</evidence>
<dbReference type="RefSeq" id="WP_132128158.1">
    <property type="nucleotide sequence ID" value="NZ_CP042432.1"/>
</dbReference>
<name>A0A4R3KV90_9SPHI</name>
<proteinExistence type="inferred from homology"/>
<evidence type="ECO:0000256" key="3">
    <source>
        <dbReference type="ARBA" id="ARBA00022475"/>
    </source>
</evidence>
<evidence type="ECO:0000256" key="5">
    <source>
        <dbReference type="ARBA" id="ARBA00022989"/>
    </source>
</evidence>
<evidence type="ECO:0000256" key="2">
    <source>
        <dbReference type="ARBA" id="ARBA00006679"/>
    </source>
</evidence>
<sequence>MILSSLGKHRDTGLLILRIVVGLAFMMHGYPKVTGGMEMWSGLGGAMSVFGINFGAPIWGALAAFTEFLGGFLILIGWAFRPVCILLAFTMLVAALTHYTGGDGFSGYAHAMKMCAVFIGLLFIGPGKYSLDRK</sequence>
<dbReference type="GO" id="GO:0005886">
    <property type="term" value="C:plasma membrane"/>
    <property type="evidence" value="ECO:0007669"/>
    <property type="project" value="UniProtKB-SubCell"/>
</dbReference>
<dbReference type="OrthoDB" id="9813193at2"/>
<evidence type="ECO:0000256" key="7">
    <source>
        <dbReference type="SAM" id="Phobius"/>
    </source>
</evidence>
<keyword evidence="6 7" id="KW-0472">Membrane</keyword>
<keyword evidence="3" id="KW-1003">Cell membrane</keyword>
<dbReference type="PANTHER" id="PTHR33452:SF1">
    <property type="entry name" value="INNER MEMBRANE PROTEIN YPHA-RELATED"/>
    <property type="match status" value="1"/>
</dbReference>
<gene>
    <name evidence="8" type="ORF">EDD80_102260</name>
</gene>
<organism evidence="8 9">
    <name type="scientific">Anseongella ginsenosidimutans</name>
    <dbReference type="NCBI Taxonomy" id="496056"/>
    <lineage>
        <taxon>Bacteria</taxon>
        <taxon>Pseudomonadati</taxon>
        <taxon>Bacteroidota</taxon>
        <taxon>Sphingobacteriia</taxon>
        <taxon>Sphingobacteriales</taxon>
        <taxon>Sphingobacteriaceae</taxon>
        <taxon>Anseongella</taxon>
    </lineage>
</organism>
<comment type="subcellular location">
    <subcellularLocation>
        <location evidence="1">Cell membrane</location>
        <topology evidence="1">Multi-pass membrane protein</topology>
    </subcellularLocation>
</comment>
<evidence type="ECO:0000256" key="1">
    <source>
        <dbReference type="ARBA" id="ARBA00004651"/>
    </source>
</evidence>
<protein>
    <submittedName>
        <fullName evidence="8">Putative oxidoreductase</fullName>
    </submittedName>
</protein>